<sequence length="199" mass="22828">MKDNKPTVYQVVRNFISALDKQSENKNVSGILAVLRNSLGKEYEDASNVWPVIIPFMPDEFMGSGTPTYEEKAIYNTLQLYALGQQGSSKVENDKDTRNMGASLSALRTDDSASLDRRFSAMINSSSYNEFFQHMKHLFKLGKSKGNFKVNYPKLAEDLFWYQMGNNRQVSLNWARDYYRSRAKNTDRGNSEDKTNNEE</sequence>
<dbReference type="OrthoDB" id="1753036at2"/>
<comment type="caution">
    <text evidence="1">The sequence shown here is derived from an EMBL/GenBank/DDBJ whole genome shotgun (WGS) entry which is preliminary data.</text>
</comment>
<name>A0A1Q9JKF8_9FIRM</name>
<evidence type="ECO:0000313" key="1">
    <source>
        <dbReference type="EMBL" id="OLR56644.1"/>
    </source>
</evidence>
<dbReference type="Proteomes" id="UP000187404">
    <property type="component" value="Unassembled WGS sequence"/>
</dbReference>
<keyword evidence="2" id="KW-1185">Reference proteome</keyword>
<proteinExistence type="predicted"/>
<accession>A0A1Q9JKF8</accession>
<organism evidence="1 2">
    <name type="scientific">Hornefia porci</name>
    <dbReference type="NCBI Taxonomy" id="2652292"/>
    <lineage>
        <taxon>Bacteria</taxon>
        <taxon>Bacillati</taxon>
        <taxon>Bacillota</taxon>
        <taxon>Clostridia</taxon>
        <taxon>Peptostreptococcales</taxon>
        <taxon>Anaerovoracaceae</taxon>
        <taxon>Hornefia</taxon>
    </lineage>
</organism>
<gene>
    <name evidence="1" type="ORF">BHK98_11540</name>
</gene>
<dbReference type="Pfam" id="PF09485">
    <property type="entry name" value="CRISPR_Cse2"/>
    <property type="match status" value="1"/>
</dbReference>
<dbReference type="CDD" id="cd09731">
    <property type="entry name" value="Cse2_I-E"/>
    <property type="match status" value="1"/>
</dbReference>
<dbReference type="InterPro" id="IPR038287">
    <property type="entry name" value="Cse2_sf"/>
</dbReference>
<dbReference type="RefSeq" id="WP_075714417.1">
    <property type="nucleotide sequence ID" value="NZ_MJIE01000001.1"/>
</dbReference>
<dbReference type="Gene3D" id="1.10.520.40">
    <property type="entry name" value="CRISPR-associated protein Cse2"/>
    <property type="match status" value="1"/>
</dbReference>
<reference evidence="1 2" key="1">
    <citation type="journal article" date="2016" name="Appl. Environ. Microbiol.">
        <title>Function and Phylogeny of Bacterial Butyryl Coenzyme A:Acetate Transferases and Their Diversity in the Proximal Colon of Swine.</title>
        <authorList>
            <person name="Trachsel J."/>
            <person name="Bayles D.O."/>
            <person name="Looft T."/>
            <person name="Levine U.Y."/>
            <person name="Allen H.K."/>
        </authorList>
    </citation>
    <scope>NUCLEOTIDE SEQUENCE [LARGE SCALE GENOMIC DNA]</scope>
    <source>
        <strain evidence="1 2">68-3-10</strain>
    </source>
</reference>
<dbReference type="EMBL" id="MJIE01000001">
    <property type="protein sequence ID" value="OLR56644.1"/>
    <property type="molecule type" value="Genomic_DNA"/>
</dbReference>
<dbReference type="AlphaFoldDB" id="A0A1Q9JKF8"/>
<dbReference type="InterPro" id="IPR013382">
    <property type="entry name" value="CRISPR-assoc_prot_Cse2"/>
</dbReference>
<evidence type="ECO:0000313" key="2">
    <source>
        <dbReference type="Proteomes" id="UP000187404"/>
    </source>
</evidence>
<protein>
    <submittedName>
        <fullName evidence="1">Type I-E CRISPR-associated protein Cse2/CasB</fullName>
    </submittedName>
</protein>
<dbReference type="STRING" id="1261640.BHK98_11540"/>
<dbReference type="NCBIfam" id="TIGR02548">
    <property type="entry name" value="casB_cse2"/>
    <property type="match status" value="1"/>
</dbReference>